<dbReference type="EMBL" id="CAADRA010000062">
    <property type="protein sequence ID" value="VFT78178.1"/>
    <property type="molecule type" value="Genomic_DNA"/>
</dbReference>
<protein>
    <submittedName>
        <fullName evidence="3">Aste57867_955 protein</fullName>
    </submittedName>
</protein>
<dbReference type="Proteomes" id="UP000332933">
    <property type="component" value="Unassembled WGS sequence"/>
</dbReference>
<proteinExistence type="predicted"/>
<gene>
    <name evidence="3" type="primary">Aste57867_955</name>
    <name evidence="2" type="ORF">As57867_000954</name>
    <name evidence="3" type="ORF">ASTE57867_955</name>
</gene>
<accession>A0A485K984</accession>
<dbReference type="EMBL" id="VJMH01000062">
    <property type="protein sequence ID" value="KAF0719561.1"/>
    <property type="molecule type" value="Genomic_DNA"/>
</dbReference>
<organism evidence="3 4">
    <name type="scientific">Aphanomyces stellatus</name>
    <dbReference type="NCBI Taxonomy" id="120398"/>
    <lineage>
        <taxon>Eukaryota</taxon>
        <taxon>Sar</taxon>
        <taxon>Stramenopiles</taxon>
        <taxon>Oomycota</taxon>
        <taxon>Saprolegniomycetes</taxon>
        <taxon>Saprolegniales</taxon>
        <taxon>Verrucalvaceae</taxon>
        <taxon>Aphanomyces</taxon>
    </lineage>
</organism>
<evidence type="ECO:0000313" key="4">
    <source>
        <dbReference type="Proteomes" id="UP000332933"/>
    </source>
</evidence>
<dbReference type="OrthoDB" id="80149at2759"/>
<feature type="coiled-coil region" evidence="1">
    <location>
        <begin position="19"/>
        <end position="46"/>
    </location>
</feature>
<sequence>MLVDADRKFSEALRFRRLRAAKKAEMQDLRAEVHRLERELSCLQTAPHPSSARRMGPQAMAMHVLQTQNAALRERIKTQRQLARVLSVWVSSQCPSQDLPLRYAWKDATLLAHPLARRQGYEWLSRRVYHNAVSRCSRMHPFGDRVDDALHYELVTADNDDNDAGVSIARTQGHIQHTFFGNYKTIAAVLWDKHCRGQYVKPYPHATVSPGVLDHVTSHLVYYTFAYDGIGVHAHHILSKVEEPNRIVLTVALVADDECHPLAADDLRQHGFCWFILERVTDTITLWRSALYVHAPITAHGVASLAQMGQLYGLPEMAPAMSRASYIERIRSVGHAVATDGTRRLVHATNAALDSMAQEKSRQFLDLEAVRKGVSVMHRDGYARLSSITSHANRSNSLVAPRGIATIDAISTGHRRRVMHPCSACYDDEGRDMDHVAVGNESRRAAATEGCIETHETEIISAKVKTIAKHF</sequence>
<name>A0A485K984_9STRA</name>
<reference evidence="3 4" key="1">
    <citation type="submission" date="2019-03" db="EMBL/GenBank/DDBJ databases">
        <authorList>
            <person name="Gaulin E."/>
            <person name="Dumas B."/>
        </authorList>
    </citation>
    <scope>NUCLEOTIDE SEQUENCE [LARGE SCALE GENOMIC DNA]</scope>
    <source>
        <strain evidence="3">CBS 568.67</strain>
    </source>
</reference>
<evidence type="ECO:0000256" key="1">
    <source>
        <dbReference type="SAM" id="Coils"/>
    </source>
</evidence>
<reference evidence="2" key="2">
    <citation type="submission" date="2019-06" db="EMBL/GenBank/DDBJ databases">
        <title>Genomics analysis of Aphanomyces spp. identifies a new class of oomycete effector associated with host adaptation.</title>
        <authorList>
            <person name="Gaulin E."/>
        </authorList>
    </citation>
    <scope>NUCLEOTIDE SEQUENCE</scope>
    <source>
        <strain evidence="2">CBS 578.67</strain>
    </source>
</reference>
<keyword evidence="1" id="KW-0175">Coiled coil</keyword>
<evidence type="ECO:0000313" key="2">
    <source>
        <dbReference type="EMBL" id="KAF0719561.1"/>
    </source>
</evidence>
<evidence type="ECO:0000313" key="3">
    <source>
        <dbReference type="EMBL" id="VFT78178.1"/>
    </source>
</evidence>
<keyword evidence="4" id="KW-1185">Reference proteome</keyword>
<dbReference type="AlphaFoldDB" id="A0A485K984"/>